<protein>
    <submittedName>
        <fullName evidence="1">13198_t:CDS:1</fullName>
    </submittedName>
</protein>
<evidence type="ECO:0000313" key="2">
    <source>
        <dbReference type="Proteomes" id="UP000789702"/>
    </source>
</evidence>
<feature type="non-terminal residue" evidence="1">
    <location>
        <position position="284"/>
    </location>
</feature>
<reference evidence="1" key="1">
    <citation type="submission" date="2021-06" db="EMBL/GenBank/DDBJ databases">
        <authorList>
            <person name="Kallberg Y."/>
            <person name="Tangrot J."/>
            <person name="Rosling A."/>
        </authorList>
    </citation>
    <scope>NUCLEOTIDE SEQUENCE</scope>
    <source>
        <strain evidence="1">IL203A</strain>
    </source>
</reference>
<evidence type="ECO:0000313" key="1">
    <source>
        <dbReference type="EMBL" id="CAG8722558.1"/>
    </source>
</evidence>
<dbReference type="Proteomes" id="UP000789702">
    <property type="component" value="Unassembled WGS sequence"/>
</dbReference>
<feature type="non-terminal residue" evidence="1">
    <location>
        <position position="1"/>
    </location>
</feature>
<gene>
    <name evidence="1" type="ORF">DHETER_LOCUS12917</name>
</gene>
<organism evidence="1 2">
    <name type="scientific">Dentiscutata heterogama</name>
    <dbReference type="NCBI Taxonomy" id="1316150"/>
    <lineage>
        <taxon>Eukaryota</taxon>
        <taxon>Fungi</taxon>
        <taxon>Fungi incertae sedis</taxon>
        <taxon>Mucoromycota</taxon>
        <taxon>Glomeromycotina</taxon>
        <taxon>Glomeromycetes</taxon>
        <taxon>Diversisporales</taxon>
        <taxon>Gigasporaceae</taxon>
        <taxon>Dentiscutata</taxon>
    </lineage>
</organism>
<dbReference type="EMBL" id="CAJVPU010033489">
    <property type="protein sequence ID" value="CAG8722558.1"/>
    <property type="molecule type" value="Genomic_DNA"/>
</dbReference>
<keyword evidence="2" id="KW-1185">Reference proteome</keyword>
<name>A0ACA9PRV8_9GLOM</name>
<sequence length="284" mass="32002">ERIEYSNLCATLITNRYKRAFIQIIVYLAIESFIIASIILSAQSLDSLYITLFGVTCGVGIYPDSGWLCIRELGDEASPFGERWMLFTVGFMTTLLFVVPMTWMRLSNNAKIQIASFLTIIFVIFAWIVALTLHGLEPKRIPIIGENQSQAVGIILFNYAFIVTVPSLANELEEDGSIRKIVYTSIAISTFGYISLGILGAMAFDLDLSTNIIASIRQSELRNNILGFSTYLFPFILLISVPINVIVIRYNLVRTGFCGGKKWHGVEEIIHVKRTKRFRAFFPE</sequence>
<accession>A0ACA9PRV8</accession>
<comment type="caution">
    <text evidence="1">The sequence shown here is derived from an EMBL/GenBank/DDBJ whole genome shotgun (WGS) entry which is preliminary data.</text>
</comment>
<proteinExistence type="predicted"/>